<dbReference type="OMA" id="PYKNNSH"/>
<accession>A0A0L9UR84</accession>
<evidence type="ECO:0000313" key="8">
    <source>
        <dbReference type="Proteomes" id="UP000053144"/>
    </source>
</evidence>
<dbReference type="Proteomes" id="UP000053144">
    <property type="component" value="Chromosome 6"/>
</dbReference>
<keyword evidence="4" id="KW-0539">Nucleus</keyword>
<dbReference type="GO" id="GO:0003677">
    <property type="term" value="F:DNA binding"/>
    <property type="evidence" value="ECO:0007669"/>
    <property type="project" value="UniProtKB-KW"/>
</dbReference>
<dbReference type="Pfam" id="PF07526">
    <property type="entry name" value="POX"/>
    <property type="match status" value="1"/>
</dbReference>
<dbReference type="InterPro" id="IPR050224">
    <property type="entry name" value="TALE_homeobox"/>
</dbReference>
<feature type="region of interest" description="Disordered" evidence="5">
    <location>
        <begin position="513"/>
        <end position="574"/>
    </location>
</feature>
<name>A0A0L9UR84_PHAAN</name>
<feature type="compositionally biased region" description="Polar residues" evidence="5">
    <location>
        <begin position="111"/>
        <end position="127"/>
    </location>
</feature>
<dbReference type="EMBL" id="CM003376">
    <property type="protein sequence ID" value="KOM45087.1"/>
    <property type="molecule type" value="Genomic_DNA"/>
</dbReference>
<evidence type="ECO:0000256" key="4">
    <source>
        <dbReference type="ARBA" id="ARBA00023242"/>
    </source>
</evidence>
<dbReference type="Gramene" id="KOM45087">
    <property type="protein sequence ID" value="KOM45087"/>
    <property type="gene ID" value="LR48_Vigan06g039300"/>
</dbReference>
<dbReference type="STRING" id="3914.A0A0L9UR84"/>
<sequence>MSQDFQPGIFSFPNGLERGRVSPQQQIRRDKVRLQGGFEAAPLVGIEEEEPVYETAGMLSEMFNFPHAAAAELMEQQPVTATFRAARQAGEWYGNRQQQGVNMMMGGLGDSKNQNGVNNNQHQPQHQISSINADSAAAMQLFLMNPQTRSPSPPQSHATPSSTLHMLLPNPSSNSLQGFTGSAVGGSFGQFTWVPESAHQQGGVMEGQGLSLSLSSSLEAAKAEELRMGDSGFLYYNHQQGGGVGAGASSSSTVQFPYKNNSHHQALHLQGVIGHDNNQQGHVGFGSSSLGVVNVLRNTKYVKAAQELLEEFCSVGRGQFKKNKLNRQNSNPNSNPDGGGGGSSPSSKDAGIPPPPLSAGDRIEHQRRKVDRRYNHYCEQMQMVVNSFDLMMGFGAAVPYTALAQKAMSRHFRCLKDAITAQLKQSCELLGEKEGAGTSGLTKGETPRLKVLEQSLRQQRAFHQMGMMEQEAWRPQRGLPERSVNILRAWLFEHFLHPVRLWKPMVEEMYQQELKETESTEERENNQSNNSNISGNQAQTPSTPGAATTSTATTAAPPTITTTKPTGKKSDINATESDSSLVAMNRQGFSENQGKQSTTTSTTVMASVSATTSEIAPPGSQCFDSDLPPQRLMATDDTCRLVTADFGTASASADIGSTLIRFGTTVGDVSLTLGLRHAGNMPEKAPFSVRDFGAI</sequence>
<feature type="domain" description="POX" evidence="6">
    <location>
        <begin position="290"/>
        <end position="421"/>
    </location>
</feature>
<feature type="region of interest" description="Disordered" evidence="5">
    <location>
        <begin position="108"/>
        <end position="127"/>
    </location>
</feature>
<evidence type="ECO:0000259" key="6">
    <source>
        <dbReference type="SMART" id="SM00574"/>
    </source>
</evidence>
<keyword evidence="3" id="KW-0804">Transcription</keyword>
<organism evidence="7 8">
    <name type="scientific">Phaseolus angularis</name>
    <name type="common">Azuki bean</name>
    <name type="synonym">Vigna angularis</name>
    <dbReference type="NCBI Taxonomy" id="3914"/>
    <lineage>
        <taxon>Eukaryota</taxon>
        <taxon>Viridiplantae</taxon>
        <taxon>Streptophyta</taxon>
        <taxon>Embryophyta</taxon>
        <taxon>Tracheophyta</taxon>
        <taxon>Spermatophyta</taxon>
        <taxon>Magnoliopsida</taxon>
        <taxon>eudicotyledons</taxon>
        <taxon>Gunneridae</taxon>
        <taxon>Pentapetalae</taxon>
        <taxon>rosids</taxon>
        <taxon>fabids</taxon>
        <taxon>Fabales</taxon>
        <taxon>Fabaceae</taxon>
        <taxon>Papilionoideae</taxon>
        <taxon>50 kb inversion clade</taxon>
        <taxon>NPAAA clade</taxon>
        <taxon>indigoferoid/millettioid clade</taxon>
        <taxon>Phaseoleae</taxon>
        <taxon>Vigna</taxon>
    </lineage>
</organism>
<gene>
    <name evidence="7" type="ORF">LR48_Vigan06g039300</name>
</gene>
<dbReference type="PANTHER" id="PTHR11850">
    <property type="entry name" value="HOMEOBOX PROTEIN TRANSCRIPTION FACTORS"/>
    <property type="match status" value="1"/>
</dbReference>
<proteinExistence type="predicted"/>
<evidence type="ECO:0000256" key="3">
    <source>
        <dbReference type="ARBA" id="ARBA00023163"/>
    </source>
</evidence>
<feature type="compositionally biased region" description="Basic and acidic residues" evidence="5">
    <location>
        <begin position="513"/>
        <end position="525"/>
    </location>
</feature>
<protein>
    <recommendedName>
        <fullName evidence="6">POX domain-containing protein</fullName>
    </recommendedName>
</protein>
<evidence type="ECO:0000256" key="1">
    <source>
        <dbReference type="ARBA" id="ARBA00023125"/>
    </source>
</evidence>
<dbReference type="SMART" id="SM00574">
    <property type="entry name" value="POX"/>
    <property type="match status" value="1"/>
</dbReference>
<evidence type="ECO:0000256" key="5">
    <source>
        <dbReference type="SAM" id="MobiDB-lite"/>
    </source>
</evidence>
<reference evidence="8" key="1">
    <citation type="journal article" date="2015" name="Proc. Natl. Acad. Sci. U.S.A.">
        <title>Genome sequencing of adzuki bean (Vigna angularis) provides insight into high starch and low fat accumulation and domestication.</title>
        <authorList>
            <person name="Yang K."/>
            <person name="Tian Z."/>
            <person name="Chen C."/>
            <person name="Luo L."/>
            <person name="Zhao B."/>
            <person name="Wang Z."/>
            <person name="Yu L."/>
            <person name="Li Y."/>
            <person name="Sun Y."/>
            <person name="Li W."/>
            <person name="Chen Y."/>
            <person name="Li Y."/>
            <person name="Zhang Y."/>
            <person name="Ai D."/>
            <person name="Zhao J."/>
            <person name="Shang C."/>
            <person name="Ma Y."/>
            <person name="Wu B."/>
            <person name="Wang M."/>
            <person name="Gao L."/>
            <person name="Sun D."/>
            <person name="Zhang P."/>
            <person name="Guo F."/>
            <person name="Wang W."/>
            <person name="Li Y."/>
            <person name="Wang J."/>
            <person name="Varshney R.K."/>
            <person name="Wang J."/>
            <person name="Ling H.Q."/>
            <person name="Wan P."/>
        </authorList>
    </citation>
    <scope>NUCLEOTIDE SEQUENCE</scope>
    <source>
        <strain evidence="8">cv. Jingnong 6</strain>
    </source>
</reference>
<dbReference type="InterPro" id="IPR006563">
    <property type="entry name" value="POX_dom"/>
</dbReference>
<dbReference type="AlphaFoldDB" id="A0A0L9UR84"/>
<dbReference type="Gene3D" id="1.10.10.60">
    <property type="entry name" value="Homeodomain-like"/>
    <property type="match status" value="1"/>
</dbReference>
<evidence type="ECO:0000313" key="7">
    <source>
        <dbReference type="EMBL" id="KOM45087.1"/>
    </source>
</evidence>
<keyword evidence="2" id="KW-0371">Homeobox</keyword>
<keyword evidence="1" id="KW-0238">DNA-binding</keyword>
<feature type="compositionally biased region" description="Low complexity" evidence="5">
    <location>
        <begin position="526"/>
        <end position="565"/>
    </location>
</feature>
<feature type="region of interest" description="Disordered" evidence="5">
    <location>
        <begin position="323"/>
        <end position="366"/>
    </location>
</feature>
<evidence type="ECO:0000256" key="2">
    <source>
        <dbReference type="ARBA" id="ARBA00023155"/>
    </source>
</evidence>